<dbReference type="Gene3D" id="2.40.50.100">
    <property type="match status" value="1"/>
</dbReference>
<dbReference type="InterPro" id="IPR018261">
    <property type="entry name" value="Ribosomal_bL27_CS"/>
</dbReference>
<evidence type="ECO:0000256" key="11">
    <source>
        <dbReference type="ARBA" id="ARBA00022989"/>
    </source>
</evidence>
<feature type="transmembrane region" description="Helical" evidence="18">
    <location>
        <begin position="97"/>
        <end position="113"/>
    </location>
</feature>
<dbReference type="SUPFAM" id="SSF110324">
    <property type="entry name" value="Ribosomal L27 protein-like"/>
    <property type="match status" value="1"/>
</dbReference>
<evidence type="ECO:0000256" key="2">
    <source>
        <dbReference type="ARBA" id="ARBA00010794"/>
    </source>
</evidence>
<dbReference type="GO" id="GO:0005840">
    <property type="term" value="C:ribosome"/>
    <property type="evidence" value="ECO:0007669"/>
    <property type="project" value="UniProtKB-KW"/>
</dbReference>
<comment type="subcellular location">
    <subcellularLocation>
        <location evidence="1">Plastid</location>
        <location evidence="1">Chloroplast membrane</location>
        <topology evidence="1">Multi-pass membrane protein</topology>
    </subcellularLocation>
</comment>
<evidence type="ECO:0000256" key="6">
    <source>
        <dbReference type="ARBA" id="ARBA00022679"/>
    </source>
</evidence>
<evidence type="ECO:0000256" key="12">
    <source>
        <dbReference type="ARBA" id="ARBA00023136"/>
    </source>
</evidence>
<name>A0AAE1WGK0_9LAMI</name>
<keyword evidence="13" id="KW-0687">Ribonucleoprotein</keyword>
<sequence>MASTIAYFFIHPRETSNFCCSFKTHFFGFVQLLPKAKPRRRRIRRELKRAAAMFSGNTVVGDVIATGLSGGIALSLLKFWEQTAKRGVFDQKLNRKLVHVTVGLAFMLCWPMFSSGRQGAIIAALIPGINIVKMLLLGLGIWKDDETVKSMSRFGDYRELLKGPLYYASAITLASAIYWRTSPIAIAAVCNLCAGDGMADIVGRRFGSLKLPYNQNKSVVGSITMACAGFLASVGYMFYFSSFGYIQESTNMVLGFLIVSIAAALVESHPLSTELDDNLTVPLAAVLVGSSPFYSPGFLDPALCHRKRGDGRVGLRRQIKVLVRKGVGSNPTLHMLSIKLSIDDKVLNLLHLYASESEQQFHLLRKMAAASLSFNLVGAFKGLSLGSSSSSSFFRGDFGSIHVGQNVAVSFPIKSPLTIESAHKKGAGSTKNGRDSPGQRLGVKIFGDQVAKAGSIIVRQRGTKFHPGKNVGLGRDHTLFSLIDGLVKFEKFGPDKKKVSVYPRAVQPENPNSYRARKRESFRLQRERRRARREGTVTEPQLVLASAAEDLEDSPAC</sequence>
<evidence type="ECO:0000256" key="9">
    <source>
        <dbReference type="ARBA" id="ARBA00022946"/>
    </source>
</evidence>
<evidence type="ECO:0000256" key="5">
    <source>
        <dbReference type="ARBA" id="ARBA00022640"/>
    </source>
</evidence>
<evidence type="ECO:0000256" key="1">
    <source>
        <dbReference type="ARBA" id="ARBA00004508"/>
    </source>
</evidence>
<dbReference type="Proteomes" id="UP001289374">
    <property type="component" value="Unassembled WGS sequence"/>
</dbReference>
<evidence type="ECO:0000256" key="14">
    <source>
        <dbReference type="ARBA" id="ARBA00035268"/>
    </source>
</evidence>
<gene>
    <name evidence="19" type="ORF">Sango_1757200</name>
</gene>
<dbReference type="GO" id="GO:0016301">
    <property type="term" value="F:kinase activity"/>
    <property type="evidence" value="ECO:0007669"/>
    <property type="project" value="UniProtKB-KW"/>
</dbReference>
<dbReference type="GO" id="GO:1990904">
    <property type="term" value="C:ribonucleoprotein complex"/>
    <property type="evidence" value="ECO:0007669"/>
    <property type="project" value="UniProtKB-KW"/>
</dbReference>
<keyword evidence="8 19" id="KW-0418">Kinase</keyword>
<reference evidence="19" key="1">
    <citation type="submission" date="2020-06" db="EMBL/GenBank/DDBJ databases">
        <authorList>
            <person name="Li T."/>
            <person name="Hu X."/>
            <person name="Zhang T."/>
            <person name="Song X."/>
            <person name="Zhang H."/>
            <person name="Dai N."/>
            <person name="Sheng W."/>
            <person name="Hou X."/>
            <person name="Wei L."/>
        </authorList>
    </citation>
    <scope>NUCLEOTIDE SEQUENCE</scope>
    <source>
        <strain evidence="19">K16</strain>
        <tissue evidence="19">Leaf</tissue>
    </source>
</reference>
<feature type="transmembrane region" description="Helical" evidence="18">
    <location>
        <begin position="120"/>
        <end position="142"/>
    </location>
</feature>
<organism evidence="19 20">
    <name type="scientific">Sesamum angolense</name>
    <dbReference type="NCBI Taxonomy" id="2727404"/>
    <lineage>
        <taxon>Eukaryota</taxon>
        <taxon>Viridiplantae</taxon>
        <taxon>Streptophyta</taxon>
        <taxon>Embryophyta</taxon>
        <taxon>Tracheophyta</taxon>
        <taxon>Spermatophyta</taxon>
        <taxon>Magnoliopsida</taxon>
        <taxon>eudicotyledons</taxon>
        <taxon>Gunneridae</taxon>
        <taxon>Pentapetalae</taxon>
        <taxon>asterids</taxon>
        <taxon>lamiids</taxon>
        <taxon>Lamiales</taxon>
        <taxon>Pedaliaceae</taxon>
        <taxon>Sesamum</taxon>
    </lineage>
</organism>
<evidence type="ECO:0000256" key="10">
    <source>
        <dbReference type="ARBA" id="ARBA00022980"/>
    </source>
</evidence>
<keyword evidence="6" id="KW-0808">Transferase</keyword>
<evidence type="ECO:0000256" key="17">
    <source>
        <dbReference type="SAM" id="MobiDB-lite"/>
    </source>
</evidence>
<dbReference type="HAMAP" id="MF_00539">
    <property type="entry name" value="Ribosomal_bL27"/>
    <property type="match status" value="1"/>
</dbReference>
<evidence type="ECO:0000256" key="7">
    <source>
        <dbReference type="ARBA" id="ARBA00022692"/>
    </source>
</evidence>
<protein>
    <recommendedName>
        <fullName evidence="14">Large ribosomal subunit protein bL27c</fullName>
    </recommendedName>
    <alternativeName>
        <fullName evidence="15">50S ribosomal protein L27, chloroplastic</fullName>
    </alternativeName>
    <alternativeName>
        <fullName evidence="16">CL27</fullName>
    </alternativeName>
</protein>
<comment type="caution">
    <text evidence="19">The sequence shown here is derived from an EMBL/GenBank/DDBJ whole genome shotgun (WGS) entry which is preliminary data.</text>
</comment>
<dbReference type="NCBIfam" id="TIGR00062">
    <property type="entry name" value="L27"/>
    <property type="match status" value="1"/>
</dbReference>
<comment type="similarity">
    <text evidence="2">Belongs to the polyprenol kinase family.</text>
</comment>
<evidence type="ECO:0000256" key="4">
    <source>
        <dbReference type="ARBA" id="ARBA00022528"/>
    </source>
</evidence>
<feature type="transmembrane region" description="Helical" evidence="18">
    <location>
        <begin position="219"/>
        <end position="239"/>
    </location>
</feature>
<feature type="region of interest" description="Disordered" evidence="17">
    <location>
        <begin position="508"/>
        <end position="557"/>
    </location>
</feature>
<evidence type="ECO:0000256" key="18">
    <source>
        <dbReference type="SAM" id="Phobius"/>
    </source>
</evidence>
<keyword evidence="4" id="KW-0150">Chloroplast</keyword>
<dbReference type="InterPro" id="IPR001684">
    <property type="entry name" value="Ribosomal_bL27"/>
</dbReference>
<dbReference type="PROSITE" id="PS00831">
    <property type="entry name" value="RIBOSOMAL_L27"/>
    <property type="match status" value="1"/>
</dbReference>
<dbReference type="PANTHER" id="PTHR32523:SF7">
    <property type="entry name" value="FARNESOL KINASE, CHLOROPLASTIC"/>
    <property type="match status" value="1"/>
</dbReference>
<keyword evidence="11 18" id="KW-1133">Transmembrane helix</keyword>
<dbReference type="PRINTS" id="PR00063">
    <property type="entry name" value="RIBOSOMALL27"/>
</dbReference>
<keyword evidence="5" id="KW-0934">Plastid</keyword>
<keyword evidence="7 18" id="KW-0812">Transmembrane</keyword>
<evidence type="ECO:0000256" key="16">
    <source>
        <dbReference type="ARBA" id="ARBA00082771"/>
    </source>
</evidence>
<evidence type="ECO:0000256" key="3">
    <source>
        <dbReference type="ARBA" id="ARBA00010797"/>
    </source>
</evidence>
<evidence type="ECO:0000313" key="20">
    <source>
        <dbReference type="Proteomes" id="UP001289374"/>
    </source>
</evidence>
<feature type="transmembrane region" description="Helical" evidence="18">
    <location>
        <begin position="50"/>
        <end position="77"/>
    </location>
</feature>
<dbReference type="GO" id="GO:0006412">
    <property type="term" value="P:translation"/>
    <property type="evidence" value="ECO:0007669"/>
    <property type="project" value="InterPro"/>
</dbReference>
<keyword evidence="10" id="KW-0689">Ribosomal protein</keyword>
<evidence type="ECO:0000256" key="13">
    <source>
        <dbReference type="ARBA" id="ARBA00023274"/>
    </source>
</evidence>
<keyword evidence="9" id="KW-0809">Transit peptide</keyword>
<dbReference type="Pfam" id="PF01016">
    <property type="entry name" value="Ribosomal_L27"/>
    <property type="match status" value="1"/>
</dbReference>
<evidence type="ECO:0000256" key="8">
    <source>
        <dbReference type="ARBA" id="ARBA00022777"/>
    </source>
</evidence>
<dbReference type="AlphaFoldDB" id="A0AAE1WGK0"/>
<dbReference type="PANTHER" id="PTHR32523">
    <property type="entry name" value="PHYTOL KINASE 1, CHLOROPLASTIC"/>
    <property type="match status" value="1"/>
</dbReference>
<keyword evidence="12 18" id="KW-0472">Membrane</keyword>
<evidence type="ECO:0000256" key="15">
    <source>
        <dbReference type="ARBA" id="ARBA00035428"/>
    </source>
</evidence>
<dbReference type="GO" id="GO:0003735">
    <property type="term" value="F:structural constituent of ribosome"/>
    <property type="evidence" value="ECO:0007669"/>
    <property type="project" value="InterPro"/>
</dbReference>
<accession>A0AAE1WGK0</accession>
<dbReference type="FunFam" id="2.40.50.100:FF:000051">
    <property type="entry name" value="50S ribosomal protein L27"/>
    <property type="match status" value="1"/>
</dbReference>
<proteinExistence type="inferred from homology"/>
<comment type="similarity">
    <text evidence="3">Belongs to the bacterial ribosomal protein bL27 family.</text>
</comment>
<evidence type="ECO:0000313" key="19">
    <source>
        <dbReference type="EMBL" id="KAK4392864.1"/>
    </source>
</evidence>
<dbReference type="InterPro" id="IPR039606">
    <property type="entry name" value="Phytol/farnesol_kinase"/>
</dbReference>
<dbReference type="EMBL" id="JACGWL010000010">
    <property type="protein sequence ID" value="KAK4392864.1"/>
    <property type="molecule type" value="Genomic_DNA"/>
</dbReference>
<keyword evidence="20" id="KW-1185">Reference proteome</keyword>
<reference evidence="19" key="2">
    <citation type="journal article" date="2024" name="Plant">
        <title>Genomic evolution and insights into agronomic trait innovations of Sesamum species.</title>
        <authorList>
            <person name="Miao H."/>
            <person name="Wang L."/>
            <person name="Qu L."/>
            <person name="Liu H."/>
            <person name="Sun Y."/>
            <person name="Le M."/>
            <person name="Wang Q."/>
            <person name="Wei S."/>
            <person name="Zheng Y."/>
            <person name="Lin W."/>
            <person name="Duan Y."/>
            <person name="Cao H."/>
            <person name="Xiong S."/>
            <person name="Wang X."/>
            <person name="Wei L."/>
            <person name="Li C."/>
            <person name="Ma Q."/>
            <person name="Ju M."/>
            <person name="Zhao R."/>
            <person name="Li G."/>
            <person name="Mu C."/>
            <person name="Tian Q."/>
            <person name="Mei H."/>
            <person name="Zhang T."/>
            <person name="Gao T."/>
            <person name="Zhang H."/>
        </authorList>
    </citation>
    <scope>NUCLEOTIDE SEQUENCE</scope>
    <source>
        <strain evidence="19">K16</strain>
    </source>
</reference>
<dbReference type="GO" id="GO:0031969">
    <property type="term" value="C:chloroplast membrane"/>
    <property type="evidence" value="ECO:0007669"/>
    <property type="project" value="UniProtKB-SubCell"/>
</dbReference>